<dbReference type="Proteomes" id="UP000741013">
    <property type="component" value="Unassembled WGS sequence"/>
</dbReference>
<dbReference type="InterPro" id="IPR002734">
    <property type="entry name" value="RibDG_C"/>
</dbReference>
<sequence>MRELTYYVGQSLDGFIAGPAGQADFYLFEGDHQQAINESYPETVPTAWRDAAGISGPPKQFDTVLMGRGTYEAGVATGAPSPYSHLRQFVVSRSMTASPHEDVELISGDALARVRELKAEDGLGIWLCGGGGLAEELLPEIDQIVVKIHPVIARAGVPLFTGEFAPARFHLADSRVFGSGVALMTYRTF</sequence>
<feature type="domain" description="Bacterial bifunctional deaminase-reductase C-terminal" evidence="1">
    <location>
        <begin position="4"/>
        <end position="182"/>
    </location>
</feature>
<dbReference type="EMBL" id="JAGGMS010000001">
    <property type="protein sequence ID" value="MBP2181467.1"/>
    <property type="molecule type" value="Genomic_DNA"/>
</dbReference>
<dbReference type="InterPro" id="IPR024072">
    <property type="entry name" value="DHFR-like_dom_sf"/>
</dbReference>
<organism evidence="2 3">
    <name type="scientific">Amycolatopsis magusensis</name>
    <dbReference type="NCBI Taxonomy" id="882444"/>
    <lineage>
        <taxon>Bacteria</taxon>
        <taxon>Bacillati</taxon>
        <taxon>Actinomycetota</taxon>
        <taxon>Actinomycetes</taxon>
        <taxon>Pseudonocardiales</taxon>
        <taxon>Pseudonocardiaceae</taxon>
        <taxon>Amycolatopsis</taxon>
    </lineage>
</organism>
<dbReference type="RefSeq" id="WP_209664884.1">
    <property type="nucleotide sequence ID" value="NZ_JAGGMS010000001.1"/>
</dbReference>
<accession>A0ABS4PPW3</accession>
<evidence type="ECO:0000313" key="2">
    <source>
        <dbReference type="EMBL" id="MBP2181467.1"/>
    </source>
</evidence>
<dbReference type="SUPFAM" id="SSF53597">
    <property type="entry name" value="Dihydrofolate reductase-like"/>
    <property type="match status" value="1"/>
</dbReference>
<dbReference type="PANTHER" id="PTHR38011:SF11">
    <property type="entry name" value="2,5-DIAMINO-6-RIBOSYLAMINO-4(3H)-PYRIMIDINONE 5'-PHOSPHATE REDUCTASE"/>
    <property type="match status" value="1"/>
</dbReference>
<proteinExistence type="predicted"/>
<dbReference type="Pfam" id="PF01872">
    <property type="entry name" value="RibD_C"/>
    <property type="match status" value="1"/>
</dbReference>
<dbReference type="InterPro" id="IPR050765">
    <property type="entry name" value="Riboflavin_Biosynth_HTPR"/>
</dbReference>
<evidence type="ECO:0000313" key="3">
    <source>
        <dbReference type="Proteomes" id="UP000741013"/>
    </source>
</evidence>
<protein>
    <submittedName>
        <fullName evidence="2">Dihydrofolate reductase</fullName>
    </submittedName>
</protein>
<keyword evidence="3" id="KW-1185">Reference proteome</keyword>
<evidence type="ECO:0000259" key="1">
    <source>
        <dbReference type="Pfam" id="PF01872"/>
    </source>
</evidence>
<gene>
    <name evidence="2" type="ORF">JOM49_002993</name>
</gene>
<dbReference type="PANTHER" id="PTHR38011">
    <property type="entry name" value="DIHYDROFOLATE REDUCTASE FAMILY PROTEIN (AFU_ORTHOLOGUE AFUA_8G06820)"/>
    <property type="match status" value="1"/>
</dbReference>
<name>A0ABS4PPW3_9PSEU</name>
<reference evidence="2 3" key="1">
    <citation type="submission" date="2021-03" db="EMBL/GenBank/DDBJ databases">
        <title>Sequencing the genomes of 1000 actinobacteria strains.</title>
        <authorList>
            <person name="Klenk H.-P."/>
        </authorList>
    </citation>
    <scope>NUCLEOTIDE SEQUENCE [LARGE SCALE GENOMIC DNA]</scope>
    <source>
        <strain evidence="2 3">DSM 45510</strain>
    </source>
</reference>
<comment type="caution">
    <text evidence="2">The sequence shown here is derived from an EMBL/GenBank/DDBJ whole genome shotgun (WGS) entry which is preliminary data.</text>
</comment>
<dbReference type="Gene3D" id="3.40.430.10">
    <property type="entry name" value="Dihydrofolate Reductase, subunit A"/>
    <property type="match status" value="1"/>
</dbReference>